<evidence type="ECO:0000313" key="3">
    <source>
        <dbReference type="EMBL" id="AYN65197.1"/>
    </source>
</evidence>
<dbReference type="PROSITE" id="PS51257">
    <property type="entry name" value="PROKAR_LIPOPROTEIN"/>
    <property type="match status" value="1"/>
</dbReference>
<keyword evidence="1" id="KW-0732">Signal</keyword>
<sequence length="322" mass="37099">MKKYNKFLLILASSAGLVVGAPLLSVSCKTVDKEKINLSKFNVIKKNYEIPVYEFSKVGTIFNKSINYRMYVTDEKGNKTIKEVSQSLWDYYNYIEGEVTRIFDGDTIEIKVTKQPNPKPGGKVLNVPTTMKLRIPMIDTLEENTPEVGKEEKELAKKDHAYAEKLIPIGSKVRVISSNWSEKTYDRFVGYVFFGKNFERQFDIEMLAGGYTLARLDTTKVISEFIADLSKESTEAKEIRSYLLPYAAYAINYGILNRKGFYGEVANMRSPYELSSKYLEHGQGMVDFSLSILHYNYWKKPKLATKKNNIYRYLEQINQNKK</sequence>
<evidence type="ECO:0000313" key="4">
    <source>
        <dbReference type="Proteomes" id="UP000029712"/>
    </source>
</evidence>
<feature type="domain" description="TNase-like" evidence="2">
    <location>
        <begin position="93"/>
        <end position="246"/>
    </location>
</feature>
<dbReference type="Proteomes" id="UP000029712">
    <property type="component" value="Chromosome"/>
</dbReference>
<dbReference type="OrthoDB" id="395390at2"/>
<dbReference type="SMART" id="SM00318">
    <property type="entry name" value="SNc"/>
    <property type="match status" value="1"/>
</dbReference>
<dbReference type="SUPFAM" id="SSF50199">
    <property type="entry name" value="Staphylococcal nuclease"/>
    <property type="match status" value="1"/>
</dbReference>
<gene>
    <name evidence="3" type="ORF">KN71_000495</name>
</gene>
<dbReference type="AlphaFoldDB" id="A0A454C935"/>
<feature type="signal peptide" evidence="1">
    <location>
        <begin position="1"/>
        <end position="20"/>
    </location>
</feature>
<accession>A0A454C935</accession>
<reference evidence="3 4" key="2">
    <citation type="submission" date="2018-10" db="EMBL/GenBank/DDBJ databases">
        <title>Detection and isolation of Mycoplasma hominis as a predominant microorganism from pelvic cavity of patient with salpingitis and tubo-ovarian abscess.</title>
        <authorList>
            <person name="Guschin A.E."/>
            <person name="Khayrullina G.A."/>
            <person name="Rakovskaya I.V."/>
            <person name="Shelenkov A.A."/>
            <person name="Shagin D.A."/>
        </authorList>
    </citation>
    <scope>NUCLEOTIDE SEQUENCE [LARGE SCALE GENOMIC DNA]</scope>
    <source>
        <strain evidence="4">TOA</strain>
    </source>
</reference>
<name>A0A454C935_METHO</name>
<proteinExistence type="predicted"/>
<dbReference type="Gene3D" id="2.40.50.90">
    <property type="match status" value="1"/>
</dbReference>
<protein>
    <recommendedName>
        <fullName evidence="2">TNase-like domain-containing protein</fullName>
    </recommendedName>
</protein>
<dbReference type="RefSeq" id="WP_036439247.1">
    <property type="nucleotide sequence ID" value="NZ_CP033021.1"/>
</dbReference>
<organism evidence="3 4">
    <name type="scientific">Metamycoplasma hominis</name>
    <name type="common">Mycoplasma hominis</name>
    <dbReference type="NCBI Taxonomy" id="2098"/>
    <lineage>
        <taxon>Bacteria</taxon>
        <taxon>Bacillati</taxon>
        <taxon>Mycoplasmatota</taxon>
        <taxon>Mycoplasmoidales</taxon>
        <taxon>Metamycoplasmataceae</taxon>
        <taxon>Metamycoplasma</taxon>
    </lineage>
</organism>
<dbReference type="InterPro" id="IPR016071">
    <property type="entry name" value="Staphylococal_nuclease_OB-fold"/>
</dbReference>
<dbReference type="EMBL" id="CP033021">
    <property type="protein sequence ID" value="AYN65197.1"/>
    <property type="molecule type" value="Genomic_DNA"/>
</dbReference>
<feature type="chain" id="PRO_5018993567" description="TNase-like domain-containing protein" evidence="1">
    <location>
        <begin position="21"/>
        <end position="322"/>
    </location>
</feature>
<dbReference type="PROSITE" id="PS50830">
    <property type="entry name" value="TNASE_3"/>
    <property type="match status" value="1"/>
</dbReference>
<reference evidence="3 4" key="1">
    <citation type="submission" date="2014-08" db="EMBL/GenBank/DDBJ databases">
        <authorList>
            <person name="Kuleshov K."/>
            <person name="Dedkov V."/>
            <person name="Markelov M."/>
            <person name="Pimkina E."/>
        </authorList>
    </citation>
    <scope>NUCLEOTIDE SEQUENCE [LARGE SCALE GENOMIC DNA]</scope>
    <source>
        <strain evidence="4">TOA</strain>
    </source>
</reference>
<dbReference type="InterPro" id="IPR035437">
    <property type="entry name" value="SNase_OB-fold_sf"/>
</dbReference>
<evidence type="ECO:0000259" key="2">
    <source>
        <dbReference type="PROSITE" id="PS50830"/>
    </source>
</evidence>
<evidence type="ECO:0000256" key="1">
    <source>
        <dbReference type="SAM" id="SignalP"/>
    </source>
</evidence>